<name>A0A9P4U1U4_9PEZI</name>
<evidence type="ECO:0000313" key="2">
    <source>
        <dbReference type="EMBL" id="KAF2433866.1"/>
    </source>
</evidence>
<proteinExistence type="predicted"/>
<dbReference type="EMBL" id="MU007019">
    <property type="protein sequence ID" value="KAF2433866.1"/>
    <property type="molecule type" value="Genomic_DNA"/>
</dbReference>
<reference evidence="2" key="1">
    <citation type="journal article" date="2020" name="Stud. Mycol.">
        <title>101 Dothideomycetes genomes: a test case for predicting lifestyles and emergence of pathogens.</title>
        <authorList>
            <person name="Haridas S."/>
            <person name="Albert R."/>
            <person name="Binder M."/>
            <person name="Bloem J."/>
            <person name="Labutti K."/>
            <person name="Salamov A."/>
            <person name="Andreopoulos B."/>
            <person name="Baker S."/>
            <person name="Barry K."/>
            <person name="Bills G."/>
            <person name="Bluhm B."/>
            <person name="Cannon C."/>
            <person name="Castanera R."/>
            <person name="Culley D."/>
            <person name="Daum C."/>
            <person name="Ezra D."/>
            <person name="Gonzalez J."/>
            <person name="Henrissat B."/>
            <person name="Kuo A."/>
            <person name="Liang C."/>
            <person name="Lipzen A."/>
            <person name="Lutzoni F."/>
            <person name="Magnuson J."/>
            <person name="Mondo S."/>
            <person name="Nolan M."/>
            <person name="Ohm R."/>
            <person name="Pangilinan J."/>
            <person name="Park H.-J."/>
            <person name="Ramirez L."/>
            <person name="Alfaro M."/>
            <person name="Sun H."/>
            <person name="Tritt A."/>
            <person name="Yoshinaga Y."/>
            <person name="Zwiers L.-H."/>
            <person name="Turgeon B."/>
            <person name="Goodwin S."/>
            <person name="Spatafora J."/>
            <person name="Crous P."/>
            <person name="Grigoriev I."/>
        </authorList>
    </citation>
    <scope>NUCLEOTIDE SEQUENCE</scope>
    <source>
        <strain evidence="2">CBS 130266</strain>
    </source>
</reference>
<accession>A0A9P4U1U4</accession>
<dbReference type="OrthoDB" id="4142625at2759"/>
<evidence type="ECO:0000256" key="1">
    <source>
        <dbReference type="SAM" id="MobiDB-lite"/>
    </source>
</evidence>
<comment type="caution">
    <text evidence="2">The sequence shown here is derived from an EMBL/GenBank/DDBJ whole genome shotgun (WGS) entry which is preliminary data.</text>
</comment>
<evidence type="ECO:0000313" key="3">
    <source>
        <dbReference type="Proteomes" id="UP000800235"/>
    </source>
</evidence>
<keyword evidence="3" id="KW-1185">Reference proteome</keyword>
<organism evidence="2 3">
    <name type="scientific">Tothia fuscella</name>
    <dbReference type="NCBI Taxonomy" id="1048955"/>
    <lineage>
        <taxon>Eukaryota</taxon>
        <taxon>Fungi</taxon>
        <taxon>Dikarya</taxon>
        <taxon>Ascomycota</taxon>
        <taxon>Pezizomycotina</taxon>
        <taxon>Dothideomycetes</taxon>
        <taxon>Pleosporomycetidae</taxon>
        <taxon>Venturiales</taxon>
        <taxon>Cylindrosympodiaceae</taxon>
        <taxon>Tothia</taxon>
    </lineage>
</organism>
<gene>
    <name evidence="2" type="ORF">EJ08DRAFT_42134</name>
</gene>
<dbReference type="Proteomes" id="UP000800235">
    <property type="component" value="Unassembled WGS sequence"/>
</dbReference>
<feature type="region of interest" description="Disordered" evidence="1">
    <location>
        <begin position="147"/>
        <end position="173"/>
    </location>
</feature>
<dbReference type="AlphaFoldDB" id="A0A9P4U1U4"/>
<protein>
    <submittedName>
        <fullName evidence="2">Uncharacterized protein</fullName>
    </submittedName>
</protein>
<sequence length="213" mass="23439">MSGNERTDGGFALLNSNIKSGYPITERDSFILTTELMNMEDKEKWAWVTVTYELLDGALRTYLKGKNVFQTIGGISCGGIMSQNPFGPSNVTAYQQPKSLVFEERSIPCKSPGDGIILSTGGHMHDGGTSTEIYLCGQRICESIPHYGKSQPTSSHGGRRKKRQLNVGSSDEDNAHIEHISKQDMCDFPDGIAIQKGDEMFLKVNCDFNKHPG</sequence>